<dbReference type="AlphaFoldDB" id="A0A0R0JGS7"/>
<evidence type="ECO:0000313" key="3">
    <source>
        <dbReference type="Proteomes" id="UP000008827"/>
    </source>
</evidence>
<sequence>MILITFYSFQIACVFKFLCTKQYKNCQNFALRREWNNSSVVYHVELRQVESSAFLMVECQSIEVKMSDLLARGYGWESW</sequence>
<dbReference type="EMBL" id="CM000839">
    <property type="protein sequence ID" value="KRH53726.1"/>
    <property type="molecule type" value="Genomic_DNA"/>
</dbReference>
<evidence type="ECO:0000313" key="1">
    <source>
        <dbReference type="EMBL" id="KRH53726.1"/>
    </source>
</evidence>
<organism evidence="1">
    <name type="scientific">Glycine max</name>
    <name type="common">Soybean</name>
    <name type="synonym">Glycine hispida</name>
    <dbReference type="NCBI Taxonomy" id="3847"/>
    <lineage>
        <taxon>Eukaryota</taxon>
        <taxon>Viridiplantae</taxon>
        <taxon>Streptophyta</taxon>
        <taxon>Embryophyta</taxon>
        <taxon>Tracheophyta</taxon>
        <taxon>Spermatophyta</taxon>
        <taxon>Magnoliopsida</taxon>
        <taxon>eudicotyledons</taxon>
        <taxon>Gunneridae</taxon>
        <taxon>Pentapetalae</taxon>
        <taxon>rosids</taxon>
        <taxon>fabids</taxon>
        <taxon>Fabales</taxon>
        <taxon>Fabaceae</taxon>
        <taxon>Papilionoideae</taxon>
        <taxon>50 kb inversion clade</taxon>
        <taxon>NPAAA clade</taxon>
        <taxon>indigoferoid/millettioid clade</taxon>
        <taxon>Phaseoleae</taxon>
        <taxon>Glycine</taxon>
        <taxon>Glycine subgen. Soja</taxon>
    </lineage>
</organism>
<name>A0A0R0JGS7_SOYBN</name>
<keyword evidence="3" id="KW-1185">Reference proteome</keyword>
<dbReference type="Gramene" id="KRH53726">
    <property type="protein sequence ID" value="KRH53726"/>
    <property type="gene ID" value="GLYMA_06G142800"/>
</dbReference>
<dbReference type="Proteomes" id="UP000008827">
    <property type="component" value="Chromosome 6"/>
</dbReference>
<proteinExistence type="predicted"/>
<reference evidence="1" key="3">
    <citation type="submission" date="2018-07" db="EMBL/GenBank/DDBJ databases">
        <title>WGS assembly of Glycine max.</title>
        <authorList>
            <person name="Schmutz J."/>
            <person name="Cannon S."/>
            <person name="Schlueter J."/>
            <person name="Ma J."/>
            <person name="Mitros T."/>
            <person name="Nelson W."/>
            <person name="Hyten D."/>
            <person name="Song Q."/>
            <person name="Thelen J."/>
            <person name="Cheng J."/>
            <person name="Xu D."/>
            <person name="Hellsten U."/>
            <person name="May G."/>
            <person name="Yu Y."/>
            <person name="Sakurai T."/>
            <person name="Umezawa T."/>
            <person name="Bhattacharyya M."/>
            <person name="Sandhu D."/>
            <person name="Valliyodan B."/>
            <person name="Lindquist E."/>
            <person name="Peto M."/>
            <person name="Grant D."/>
            <person name="Shu S."/>
            <person name="Goodstein D."/>
            <person name="Barry K."/>
            <person name="Futrell-Griggs M."/>
            <person name="Abernathy B."/>
            <person name="Du J."/>
            <person name="Tian Z."/>
            <person name="Zhu L."/>
            <person name="Gill N."/>
            <person name="Joshi T."/>
            <person name="Libault M."/>
            <person name="Sethuraman A."/>
            <person name="Zhang X."/>
            <person name="Shinozaki K."/>
            <person name="Nguyen H."/>
            <person name="Wing R."/>
            <person name="Cregan P."/>
            <person name="Specht J."/>
            <person name="Grimwood J."/>
            <person name="Rokhsar D."/>
            <person name="Stacey G."/>
            <person name="Shoemaker R."/>
            <person name="Jackson S."/>
        </authorList>
    </citation>
    <scope>NUCLEOTIDE SEQUENCE</scope>
    <source>
        <tissue evidence="1">Callus</tissue>
    </source>
</reference>
<dbReference type="EnsemblPlants" id="KRH53726">
    <property type="protein sequence ID" value="KRH53726"/>
    <property type="gene ID" value="GLYMA_06G142800"/>
</dbReference>
<dbReference type="InParanoid" id="A0A0R0JGS7"/>
<reference evidence="1 2" key="1">
    <citation type="journal article" date="2010" name="Nature">
        <title>Genome sequence of the palaeopolyploid soybean.</title>
        <authorList>
            <person name="Schmutz J."/>
            <person name="Cannon S.B."/>
            <person name="Schlueter J."/>
            <person name="Ma J."/>
            <person name="Mitros T."/>
            <person name="Nelson W."/>
            <person name="Hyten D.L."/>
            <person name="Song Q."/>
            <person name="Thelen J.J."/>
            <person name="Cheng J."/>
            <person name="Xu D."/>
            <person name="Hellsten U."/>
            <person name="May G.D."/>
            <person name="Yu Y."/>
            <person name="Sakurai T."/>
            <person name="Umezawa T."/>
            <person name="Bhattacharyya M.K."/>
            <person name="Sandhu D."/>
            <person name="Valliyodan B."/>
            <person name="Lindquist E."/>
            <person name="Peto M."/>
            <person name="Grant D."/>
            <person name="Shu S."/>
            <person name="Goodstein D."/>
            <person name="Barry K."/>
            <person name="Futrell-Griggs M."/>
            <person name="Abernathy B."/>
            <person name="Du J."/>
            <person name="Tian Z."/>
            <person name="Zhu L."/>
            <person name="Gill N."/>
            <person name="Joshi T."/>
            <person name="Libault M."/>
            <person name="Sethuraman A."/>
            <person name="Zhang X.-C."/>
            <person name="Shinozaki K."/>
            <person name="Nguyen H.T."/>
            <person name="Wing R.A."/>
            <person name="Cregan P."/>
            <person name="Specht J."/>
            <person name="Grimwood J."/>
            <person name="Rokhsar D."/>
            <person name="Stacey G."/>
            <person name="Shoemaker R.C."/>
            <person name="Jackson S.A."/>
        </authorList>
    </citation>
    <scope>NUCLEOTIDE SEQUENCE [LARGE SCALE GENOMIC DNA]</scope>
    <source>
        <strain evidence="2">cv. Williams 82</strain>
        <tissue evidence="1">Callus</tissue>
    </source>
</reference>
<evidence type="ECO:0000313" key="2">
    <source>
        <dbReference type="EnsemblPlants" id="KRH53726"/>
    </source>
</evidence>
<accession>A0A0R0JGS7</accession>
<gene>
    <name evidence="1" type="ORF">GLYMA_06G142800</name>
</gene>
<protein>
    <submittedName>
        <fullName evidence="1 2">Uncharacterized protein</fullName>
    </submittedName>
</protein>
<reference evidence="2" key="2">
    <citation type="submission" date="2018-02" db="UniProtKB">
        <authorList>
            <consortium name="EnsemblPlants"/>
        </authorList>
    </citation>
    <scope>IDENTIFICATION</scope>
    <source>
        <strain evidence="2">Williams 82</strain>
    </source>
</reference>